<name>A0A8X6ML30_NEPPI</name>
<reference evidence="1" key="1">
    <citation type="submission" date="2020-08" db="EMBL/GenBank/DDBJ databases">
        <title>Multicomponent nature underlies the extraordinary mechanical properties of spider dragline silk.</title>
        <authorList>
            <person name="Kono N."/>
            <person name="Nakamura H."/>
            <person name="Mori M."/>
            <person name="Yoshida Y."/>
            <person name="Ohtoshi R."/>
            <person name="Malay A.D."/>
            <person name="Moran D.A.P."/>
            <person name="Tomita M."/>
            <person name="Numata K."/>
            <person name="Arakawa K."/>
        </authorList>
    </citation>
    <scope>NUCLEOTIDE SEQUENCE</scope>
</reference>
<proteinExistence type="predicted"/>
<gene>
    <name evidence="1" type="ORF">NPIL_83731</name>
</gene>
<evidence type="ECO:0000313" key="2">
    <source>
        <dbReference type="Proteomes" id="UP000887013"/>
    </source>
</evidence>
<dbReference type="EMBL" id="BMAW01093657">
    <property type="protein sequence ID" value="GFS61443.1"/>
    <property type="molecule type" value="Genomic_DNA"/>
</dbReference>
<keyword evidence="2" id="KW-1185">Reference proteome</keyword>
<accession>A0A8X6ML30</accession>
<dbReference type="Proteomes" id="UP000887013">
    <property type="component" value="Unassembled WGS sequence"/>
</dbReference>
<organism evidence="1 2">
    <name type="scientific">Nephila pilipes</name>
    <name type="common">Giant wood spider</name>
    <name type="synonym">Nephila maculata</name>
    <dbReference type="NCBI Taxonomy" id="299642"/>
    <lineage>
        <taxon>Eukaryota</taxon>
        <taxon>Metazoa</taxon>
        <taxon>Ecdysozoa</taxon>
        <taxon>Arthropoda</taxon>
        <taxon>Chelicerata</taxon>
        <taxon>Arachnida</taxon>
        <taxon>Araneae</taxon>
        <taxon>Araneomorphae</taxon>
        <taxon>Entelegynae</taxon>
        <taxon>Araneoidea</taxon>
        <taxon>Nephilidae</taxon>
        <taxon>Nephila</taxon>
    </lineage>
</organism>
<sequence>MDIQTIFRKSYDFVTEWLKKYGLVRTTRRLIEYNFDFAEYPPENQQYTQNLIDQAYNRAGKEDDLRFTFSNASLSKGRYRQRSNG</sequence>
<dbReference type="AlphaFoldDB" id="A0A8X6ML30"/>
<comment type="caution">
    <text evidence="1">The sequence shown here is derived from an EMBL/GenBank/DDBJ whole genome shotgun (WGS) entry which is preliminary data.</text>
</comment>
<evidence type="ECO:0000313" key="1">
    <source>
        <dbReference type="EMBL" id="GFS61443.1"/>
    </source>
</evidence>
<protein>
    <submittedName>
        <fullName evidence="1">Uncharacterized protein</fullName>
    </submittedName>
</protein>